<feature type="region of interest" description="Disordered" evidence="4">
    <location>
        <begin position="1"/>
        <end position="20"/>
    </location>
</feature>
<dbReference type="InterPro" id="IPR051012">
    <property type="entry name" value="CellSynth/LPSAsmb/PSIAsmb"/>
</dbReference>
<dbReference type="SMART" id="SM00028">
    <property type="entry name" value="TPR"/>
    <property type="match status" value="5"/>
</dbReference>
<name>A0A432W983_9GAMM</name>
<dbReference type="Pfam" id="PF14559">
    <property type="entry name" value="TPR_19"/>
    <property type="match status" value="1"/>
</dbReference>
<feature type="transmembrane region" description="Helical" evidence="5">
    <location>
        <begin position="34"/>
        <end position="55"/>
    </location>
</feature>
<dbReference type="PROSITE" id="PS50005">
    <property type="entry name" value="TPR"/>
    <property type="match status" value="1"/>
</dbReference>
<sequence length="334" mass="36689">MSIINQTLKELDKRQQSGSQNVRPELYRAPAANWSLRILIVLLAMLLGGGVMYWVQQGVGADAVNSTAEPELSVSPVPVIPVVSEIEQEETPQESAPKAAESVPVAVVEPVATESNSKTESVAAAESPDESSAQGKMSIQRVERDAPELAERKLMQALEYLEQGQGRRAEQLLQEALTLQPGNVTARQQLAAYYYGRGFNSQAISLLREGLVLSPGNSRLLLLKARIYEASERPDDALRMMRNRTFALPEDADLLVLRAALANDAGDYETAADSYGQLLEWRPQQGSWWLGLALAKDYLDQNEAAVNAYQQALQDPNLTGDSRQFARQRLGVLQ</sequence>
<dbReference type="InterPro" id="IPR011990">
    <property type="entry name" value="TPR-like_helical_dom_sf"/>
</dbReference>
<dbReference type="SUPFAM" id="SSF48452">
    <property type="entry name" value="TPR-like"/>
    <property type="match status" value="1"/>
</dbReference>
<keyword evidence="5" id="KW-0812">Transmembrane</keyword>
<dbReference type="RefSeq" id="WP_198679678.1">
    <property type="nucleotide sequence ID" value="NZ_PIPL01000001.1"/>
</dbReference>
<feature type="region of interest" description="Disordered" evidence="4">
    <location>
        <begin position="112"/>
        <end position="141"/>
    </location>
</feature>
<dbReference type="EMBL" id="PIPL01000001">
    <property type="protein sequence ID" value="RUO26684.1"/>
    <property type="molecule type" value="Genomic_DNA"/>
</dbReference>
<keyword evidence="2 3" id="KW-0802">TPR repeat</keyword>
<dbReference type="Proteomes" id="UP000288293">
    <property type="component" value="Unassembled WGS sequence"/>
</dbReference>
<gene>
    <name evidence="6" type="ORF">CWE09_08285</name>
</gene>
<evidence type="ECO:0000313" key="7">
    <source>
        <dbReference type="Proteomes" id="UP000288293"/>
    </source>
</evidence>
<proteinExistence type="predicted"/>
<keyword evidence="5" id="KW-1133">Transmembrane helix</keyword>
<evidence type="ECO:0000313" key="6">
    <source>
        <dbReference type="EMBL" id="RUO26684.1"/>
    </source>
</evidence>
<evidence type="ECO:0000256" key="2">
    <source>
        <dbReference type="ARBA" id="ARBA00022803"/>
    </source>
</evidence>
<protein>
    <submittedName>
        <fullName evidence="6">Uncharacterized protein</fullName>
    </submittedName>
</protein>
<keyword evidence="7" id="KW-1185">Reference proteome</keyword>
<dbReference type="AlphaFoldDB" id="A0A432W983"/>
<comment type="caution">
    <text evidence="6">The sequence shown here is derived from an EMBL/GenBank/DDBJ whole genome shotgun (WGS) entry which is preliminary data.</text>
</comment>
<evidence type="ECO:0000256" key="3">
    <source>
        <dbReference type="PROSITE-ProRule" id="PRU00339"/>
    </source>
</evidence>
<keyword evidence="5" id="KW-0472">Membrane</keyword>
<feature type="repeat" description="TPR" evidence="3">
    <location>
        <begin position="150"/>
        <end position="183"/>
    </location>
</feature>
<dbReference type="PANTHER" id="PTHR45586:SF1">
    <property type="entry name" value="LIPOPOLYSACCHARIDE ASSEMBLY PROTEIN B"/>
    <property type="match status" value="1"/>
</dbReference>
<accession>A0A432W983</accession>
<dbReference type="Gene3D" id="1.25.40.10">
    <property type="entry name" value="Tetratricopeptide repeat domain"/>
    <property type="match status" value="2"/>
</dbReference>
<evidence type="ECO:0000256" key="4">
    <source>
        <dbReference type="SAM" id="MobiDB-lite"/>
    </source>
</evidence>
<evidence type="ECO:0000256" key="1">
    <source>
        <dbReference type="ARBA" id="ARBA00022737"/>
    </source>
</evidence>
<dbReference type="PANTHER" id="PTHR45586">
    <property type="entry name" value="TPR REPEAT-CONTAINING PROTEIN PA4667"/>
    <property type="match status" value="1"/>
</dbReference>
<reference evidence="6 7" key="1">
    <citation type="journal article" date="2011" name="Front. Microbiol.">
        <title>Genomic signatures of strain selection and enhancement in Bacillus atrophaeus var. globigii, a historical biowarfare simulant.</title>
        <authorList>
            <person name="Gibbons H.S."/>
            <person name="Broomall S.M."/>
            <person name="McNew L.A."/>
            <person name="Daligault H."/>
            <person name="Chapman C."/>
            <person name="Bruce D."/>
            <person name="Karavis M."/>
            <person name="Krepps M."/>
            <person name="McGregor P.A."/>
            <person name="Hong C."/>
            <person name="Park K.H."/>
            <person name="Akmal A."/>
            <person name="Feldman A."/>
            <person name="Lin J.S."/>
            <person name="Chang W.E."/>
            <person name="Higgs B.W."/>
            <person name="Demirev P."/>
            <person name="Lindquist J."/>
            <person name="Liem A."/>
            <person name="Fochler E."/>
            <person name="Read T.D."/>
            <person name="Tapia R."/>
            <person name="Johnson S."/>
            <person name="Bishop-Lilly K.A."/>
            <person name="Detter C."/>
            <person name="Han C."/>
            <person name="Sozhamannan S."/>
            <person name="Rosenzweig C.N."/>
            <person name="Skowronski E.W."/>
        </authorList>
    </citation>
    <scope>NUCLEOTIDE SEQUENCE [LARGE SCALE GENOMIC DNA]</scope>
    <source>
        <strain evidence="6 7">MLST1</strain>
    </source>
</reference>
<evidence type="ECO:0000256" key="5">
    <source>
        <dbReference type="SAM" id="Phobius"/>
    </source>
</evidence>
<organism evidence="6 7">
    <name type="scientific">Aliidiomarina minuta</name>
    <dbReference type="NCBI Taxonomy" id="880057"/>
    <lineage>
        <taxon>Bacteria</taxon>
        <taxon>Pseudomonadati</taxon>
        <taxon>Pseudomonadota</taxon>
        <taxon>Gammaproteobacteria</taxon>
        <taxon>Alteromonadales</taxon>
        <taxon>Idiomarinaceae</taxon>
        <taxon>Aliidiomarina</taxon>
    </lineage>
</organism>
<dbReference type="InterPro" id="IPR019734">
    <property type="entry name" value="TPR_rpt"/>
</dbReference>
<keyword evidence="1" id="KW-0677">Repeat</keyword>